<evidence type="ECO:0000256" key="8">
    <source>
        <dbReference type="PROSITE-ProRule" id="PRU00169"/>
    </source>
</evidence>
<gene>
    <name evidence="11" type="ORF">DI626_03145</name>
</gene>
<dbReference type="GO" id="GO:0000160">
    <property type="term" value="P:phosphorelay signal transduction system"/>
    <property type="evidence" value="ECO:0007669"/>
    <property type="project" value="UniProtKB-KW"/>
</dbReference>
<dbReference type="InterPro" id="IPR002078">
    <property type="entry name" value="Sigma_54_int"/>
</dbReference>
<dbReference type="SMART" id="SM00382">
    <property type="entry name" value="AAA"/>
    <property type="match status" value="1"/>
</dbReference>
<dbReference type="InterPro" id="IPR027417">
    <property type="entry name" value="P-loop_NTPase"/>
</dbReference>
<dbReference type="Pfam" id="PF25601">
    <property type="entry name" value="AAA_lid_14"/>
    <property type="match status" value="1"/>
</dbReference>
<dbReference type="SUPFAM" id="SSF46689">
    <property type="entry name" value="Homeodomain-like"/>
    <property type="match status" value="1"/>
</dbReference>
<evidence type="ECO:0000256" key="2">
    <source>
        <dbReference type="ARBA" id="ARBA00022741"/>
    </source>
</evidence>
<protein>
    <submittedName>
        <fullName evidence="11">Sigma-54-dependent Fis family transcriptional regulator</fullName>
    </submittedName>
</protein>
<dbReference type="InterPro" id="IPR025944">
    <property type="entry name" value="Sigma_54_int_dom_CS"/>
</dbReference>
<dbReference type="SUPFAM" id="SSF52172">
    <property type="entry name" value="CheY-like"/>
    <property type="match status" value="1"/>
</dbReference>
<keyword evidence="3" id="KW-0067">ATP-binding</keyword>
<dbReference type="Pfam" id="PF02954">
    <property type="entry name" value="HTH_8"/>
    <property type="match status" value="1"/>
</dbReference>
<evidence type="ECO:0000256" key="1">
    <source>
        <dbReference type="ARBA" id="ARBA00022553"/>
    </source>
</evidence>
<keyword evidence="7" id="KW-0804">Transcription</keyword>
<dbReference type="PROSITE" id="PS50110">
    <property type="entry name" value="RESPONSE_REGULATORY"/>
    <property type="match status" value="1"/>
</dbReference>
<dbReference type="InterPro" id="IPR001789">
    <property type="entry name" value="Sig_transdc_resp-reg_receiver"/>
</dbReference>
<evidence type="ECO:0000256" key="3">
    <source>
        <dbReference type="ARBA" id="ARBA00022840"/>
    </source>
</evidence>
<evidence type="ECO:0000259" key="9">
    <source>
        <dbReference type="PROSITE" id="PS50045"/>
    </source>
</evidence>
<evidence type="ECO:0000313" key="12">
    <source>
        <dbReference type="Proteomes" id="UP000249557"/>
    </source>
</evidence>
<feature type="domain" description="Response regulatory" evidence="10">
    <location>
        <begin position="5"/>
        <end position="121"/>
    </location>
</feature>
<dbReference type="Pfam" id="PF00158">
    <property type="entry name" value="Sigma54_activat"/>
    <property type="match status" value="1"/>
</dbReference>
<dbReference type="AlphaFoldDB" id="A0A2W4ZZT8"/>
<feature type="modified residue" description="4-aspartylphosphate" evidence="8">
    <location>
        <position position="56"/>
    </location>
</feature>
<dbReference type="InterPro" id="IPR025943">
    <property type="entry name" value="Sigma_54_int_dom_ATP-bd_2"/>
</dbReference>
<reference evidence="11 12" key="1">
    <citation type="submission" date="2017-08" db="EMBL/GenBank/DDBJ databases">
        <title>Infants hospitalized years apart are colonized by the same room-sourced microbial strains.</title>
        <authorList>
            <person name="Brooks B."/>
            <person name="Olm M.R."/>
            <person name="Firek B.A."/>
            <person name="Baker R."/>
            <person name="Thomas B.C."/>
            <person name="Morowitz M.J."/>
            <person name="Banfield J.F."/>
        </authorList>
    </citation>
    <scope>NUCLEOTIDE SEQUENCE [LARGE SCALE GENOMIC DNA]</scope>
    <source>
        <strain evidence="11">S2_018_000_R2_104</strain>
    </source>
</reference>
<keyword evidence="4" id="KW-0902">Two-component regulatory system</keyword>
<keyword evidence="5" id="KW-0805">Transcription regulation</keyword>
<comment type="caution">
    <text evidence="11">The sequence shown here is derived from an EMBL/GenBank/DDBJ whole genome shotgun (WGS) entry which is preliminary data.</text>
</comment>
<evidence type="ECO:0000313" key="11">
    <source>
        <dbReference type="EMBL" id="PZO87814.1"/>
    </source>
</evidence>
<dbReference type="PANTHER" id="PTHR32071">
    <property type="entry name" value="TRANSCRIPTIONAL REGULATORY PROTEIN"/>
    <property type="match status" value="1"/>
</dbReference>
<evidence type="ECO:0000256" key="5">
    <source>
        <dbReference type="ARBA" id="ARBA00023015"/>
    </source>
</evidence>
<organism evidence="11 12">
    <name type="scientific">Micavibrio aeruginosavorus</name>
    <dbReference type="NCBI Taxonomy" id="349221"/>
    <lineage>
        <taxon>Bacteria</taxon>
        <taxon>Pseudomonadati</taxon>
        <taxon>Bdellovibrionota</taxon>
        <taxon>Bdellovibrionia</taxon>
        <taxon>Bdellovibrionales</taxon>
        <taxon>Pseudobdellovibrionaceae</taxon>
        <taxon>Micavibrio</taxon>
    </lineage>
</organism>
<dbReference type="FunFam" id="3.40.50.300:FF:000006">
    <property type="entry name" value="DNA-binding transcriptional regulator NtrC"/>
    <property type="match status" value="1"/>
</dbReference>
<dbReference type="InterPro" id="IPR009057">
    <property type="entry name" value="Homeodomain-like_sf"/>
</dbReference>
<sequence length="471" mass="52122">MMHRQILLIDDNKNLADMYARTLEMENFHVQCAYTGRDALDILERESSSPDLLMLDVRLPDMNGLELLSRLKEIGFNMPVIIMTGHASINIAVEAMQKGAADFLVKPFTTDRLVESAMRAMESAGLLLKAGMDMAQDPPANVSPVIQRTGFGGFIGISPPMQLVYDIIENAAKSNATVFITGESGTGKEICAEAVHACSRRAKAPFIAINCAAIPHDLLESELFGHVKGAFTGAVADREGAVSQAHGGTLFLDEIAEMTPEMQSKLLRFLQNLTFRKVGGSKLEKANVRVICATNRDPLDEIRQGRLRQDLYYRLHVIPVHMPPLRARPADIVDLADYFLKLYAREEDKSFRGFSREAEAIMLRYDWPGNVRQLQNIVRGIAVLHDGAAVTPSMLPADIQPLPQRRLESQDGQHSGTLSASAVHPLWRVERNAIESAIALCEGNIPKAAAMLEISPSTIYRKKMVWEKHLS</sequence>
<evidence type="ECO:0000256" key="4">
    <source>
        <dbReference type="ARBA" id="ARBA00023012"/>
    </source>
</evidence>
<feature type="domain" description="Sigma-54 factor interaction" evidence="9">
    <location>
        <begin position="154"/>
        <end position="383"/>
    </location>
</feature>
<accession>A0A2W4ZZT8</accession>
<dbReference type="Gene3D" id="1.10.8.60">
    <property type="match status" value="1"/>
</dbReference>
<dbReference type="Gene3D" id="3.40.50.300">
    <property type="entry name" value="P-loop containing nucleotide triphosphate hydrolases"/>
    <property type="match status" value="1"/>
</dbReference>
<proteinExistence type="predicted"/>
<dbReference type="SMART" id="SM00448">
    <property type="entry name" value="REC"/>
    <property type="match status" value="1"/>
</dbReference>
<dbReference type="CDD" id="cd00009">
    <property type="entry name" value="AAA"/>
    <property type="match status" value="1"/>
</dbReference>
<dbReference type="Gene3D" id="3.40.50.2300">
    <property type="match status" value="1"/>
</dbReference>
<dbReference type="Gene3D" id="1.10.10.60">
    <property type="entry name" value="Homeodomain-like"/>
    <property type="match status" value="1"/>
</dbReference>
<dbReference type="EMBL" id="QFNK01000040">
    <property type="protein sequence ID" value="PZO87814.1"/>
    <property type="molecule type" value="Genomic_DNA"/>
</dbReference>
<dbReference type="PROSITE" id="PS50045">
    <property type="entry name" value="SIGMA54_INTERACT_4"/>
    <property type="match status" value="1"/>
</dbReference>
<dbReference type="InterPro" id="IPR003593">
    <property type="entry name" value="AAA+_ATPase"/>
</dbReference>
<dbReference type="PANTHER" id="PTHR32071:SF117">
    <property type="entry name" value="PTS-DEPENDENT DIHYDROXYACETONE KINASE OPERON REGULATORY PROTEIN-RELATED"/>
    <property type="match status" value="1"/>
</dbReference>
<dbReference type="InterPro" id="IPR058031">
    <property type="entry name" value="AAA_lid_NorR"/>
</dbReference>
<dbReference type="Proteomes" id="UP000249557">
    <property type="component" value="Unassembled WGS sequence"/>
</dbReference>
<dbReference type="InterPro" id="IPR011006">
    <property type="entry name" value="CheY-like_superfamily"/>
</dbReference>
<dbReference type="InterPro" id="IPR002197">
    <property type="entry name" value="HTH_Fis"/>
</dbReference>
<dbReference type="SUPFAM" id="SSF52540">
    <property type="entry name" value="P-loop containing nucleoside triphosphate hydrolases"/>
    <property type="match status" value="1"/>
</dbReference>
<dbReference type="Pfam" id="PF00072">
    <property type="entry name" value="Response_reg"/>
    <property type="match status" value="1"/>
</dbReference>
<dbReference type="PROSITE" id="PS00676">
    <property type="entry name" value="SIGMA54_INTERACT_2"/>
    <property type="match status" value="1"/>
</dbReference>
<dbReference type="GO" id="GO:0006355">
    <property type="term" value="P:regulation of DNA-templated transcription"/>
    <property type="evidence" value="ECO:0007669"/>
    <property type="project" value="InterPro"/>
</dbReference>
<keyword evidence="2" id="KW-0547">Nucleotide-binding</keyword>
<dbReference type="GO" id="GO:0043565">
    <property type="term" value="F:sequence-specific DNA binding"/>
    <property type="evidence" value="ECO:0007669"/>
    <property type="project" value="InterPro"/>
</dbReference>
<evidence type="ECO:0000256" key="7">
    <source>
        <dbReference type="ARBA" id="ARBA00023163"/>
    </source>
</evidence>
<evidence type="ECO:0000256" key="6">
    <source>
        <dbReference type="ARBA" id="ARBA00023125"/>
    </source>
</evidence>
<evidence type="ECO:0000259" key="10">
    <source>
        <dbReference type="PROSITE" id="PS50110"/>
    </source>
</evidence>
<keyword evidence="1 8" id="KW-0597">Phosphoprotein</keyword>
<name>A0A2W4ZZT8_9BACT</name>
<dbReference type="FunFam" id="3.40.50.2300:FF:000018">
    <property type="entry name" value="DNA-binding transcriptional regulator NtrC"/>
    <property type="match status" value="1"/>
</dbReference>
<dbReference type="GO" id="GO:0005524">
    <property type="term" value="F:ATP binding"/>
    <property type="evidence" value="ECO:0007669"/>
    <property type="project" value="UniProtKB-KW"/>
</dbReference>
<dbReference type="PROSITE" id="PS00688">
    <property type="entry name" value="SIGMA54_INTERACT_3"/>
    <property type="match status" value="1"/>
</dbReference>
<keyword evidence="6" id="KW-0238">DNA-binding</keyword>